<gene>
    <name evidence="2" type="ORF">SAMN04488018_1391</name>
</gene>
<keyword evidence="1" id="KW-0175">Coiled coil</keyword>
<reference evidence="2 3" key="1">
    <citation type="submission" date="2016-10" db="EMBL/GenBank/DDBJ databases">
        <authorList>
            <person name="de Groot N.N."/>
        </authorList>
    </citation>
    <scope>NUCLEOTIDE SEQUENCE [LARGE SCALE GENOMIC DNA]</scope>
    <source>
        <strain evidence="2 3">DSM 23048</strain>
    </source>
</reference>
<evidence type="ECO:0000313" key="3">
    <source>
        <dbReference type="Proteomes" id="UP000183077"/>
    </source>
</evidence>
<evidence type="ECO:0000256" key="1">
    <source>
        <dbReference type="SAM" id="Coils"/>
    </source>
</evidence>
<feature type="non-terminal residue" evidence="2">
    <location>
        <position position="1"/>
    </location>
</feature>
<name>A0A1H6YYD1_9FLAO</name>
<dbReference type="EMBL" id="FNYS01000039">
    <property type="protein sequence ID" value="SEJ42392.1"/>
    <property type="molecule type" value="Genomic_DNA"/>
</dbReference>
<evidence type="ECO:0000313" key="2">
    <source>
        <dbReference type="EMBL" id="SEJ42392.1"/>
    </source>
</evidence>
<dbReference type="AlphaFoldDB" id="A0A1H6YYD1"/>
<feature type="coiled-coil region" evidence="1">
    <location>
        <begin position="488"/>
        <end position="522"/>
    </location>
</feature>
<sequence length="525" mass="58877">NFNEIIKDNKVITELNNFISGATGSVTVTKKTNGDIVISYKDGNNPAEVNLTTLIAEKETKTDIKKTNAAGAEVAIDTKPVNGMTFYEYENENKQKRYITVSQDVSDDFSKIVNNNKTVIEAIVKSVGGNASVSEDNGNVIITNVETGVKYDITKLIKDNGAIAELKLVTDVAQNKDSVKAGFTFKDGKDAANDLAFAETLTKIELKDYDVFVYKELLDDGTEEITYEEKELVNPGKKVLHNQYKAKKFIYENEKGELVEVKGSELFRQTIDGDNGGQSGIETLTSLNFYEDYKGNGPCLVYKDELGVESFIKLSDMFKYSETVTTLVFDNQSRQIIYTNESGKPETHNYDDVIQEPWYVAKSDSVKLDKQATKNSEDIYTNGWVGIGYDKKSSASNEKLRVNGSITATNSYYADYVFESYFDGYSNLKYDYKFNDLNTVDSFIKTNKHLPGITPISDLEKTDMGYSFNVSELSIQLLEKTEELFLHVIDQQKELNAKGSRIEKLESEMSDMAKRLQALEALLTK</sequence>
<protein>
    <submittedName>
        <fullName evidence="2">Uncharacterized protein</fullName>
    </submittedName>
</protein>
<dbReference type="Proteomes" id="UP000183077">
    <property type="component" value="Unassembled WGS sequence"/>
</dbReference>
<accession>A0A1H6YYD1</accession>
<proteinExistence type="predicted"/>
<organism evidence="2 3">
    <name type="scientific">Myroides marinus</name>
    <dbReference type="NCBI Taxonomy" id="703342"/>
    <lineage>
        <taxon>Bacteria</taxon>
        <taxon>Pseudomonadati</taxon>
        <taxon>Bacteroidota</taxon>
        <taxon>Flavobacteriia</taxon>
        <taxon>Flavobacteriales</taxon>
        <taxon>Flavobacteriaceae</taxon>
        <taxon>Myroides</taxon>
    </lineage>
</organism>